<dbReference type="Gene3D" id="1.10.3720.10">
    <property type="entry name" value="MetI-like"/>
    <property type="match status" value="1"/>
</dbReference>
<dbReference type="PANTHER" id="PTHR32243:SF18">
    <property type="entry name" value="INNER MEMBRANE ABC TRANSPORTER PERMEASE PROTEIN YCJP"/>
    <property type="match status" value="1"/>
</dbReference>
<evidence type="ECO:0000256" key="2">
    <source>
        <dbReference type="ARBA" id="ARBA00022448"/>
    </source>
</evidence>
<evidence type="ECO:0000256" key="5">
    <source>
        <dbReference type="ARBA" id="ARBA00022989"/>
    </source>
</evidence>
<dbReference type="CDD" id="cd06261">
    <property type="entry name" value="TM_PBP2"/>
    <property type="match status" value="1"/>
</dbReference>
<keyword evidence="3" id="KW-1003">Cell membrane</keyword>
<dbReference type="InterPro" id="IPR035906">
    <property type="entry name" value="MetI-like_sf"/>
</dbReference>
<evidence type="ECO:0000313" key="10">
    <source>
        <dbReference type="Proteomes" id="UP000542813"/>
    </source>
</evidence>
<dbReference type="InterPro" id="IPR050901">
    <property type="entry name" value="BP-dep_ABC_trans_perm"/>
</dbReference>
<proteinExistence type="inferred from homology"/>
<comment type="subcellular location">
    <subcellularLocation>
        <location evidence="1 7">Cell membrane</location>
        <topology evidence="1 7">Multi-pass membrane protein</topology>
    </subcellularLocation>
</comment>
<dbReference type="EMBL" id="JACHMM010000001">
    <property type="protein sequence ID" value="MBB5790259.1"/>
    <property type="molecule type" value="Genomic_DNA"/>
</dbReference>
<evidence type="ECO:0000256" key="1">
    <source>
        <dbReference type="ARBA" id="ARBA00004651"/>
    </source>
</evidence>
<keyword evidence="2 7" id="KW-0813">Transport</keyword>
<keyword evidence="6 7" id="KW-0472">Membrane</keyword>
<evidence type="ECO:0000256" key="4">
    <source>
        <dbReference type="ARBA" id="ARBA00022692"/>
    </source>
</evidence>
<dbReference type="Proteomes" id="UP000542813">
    <property type="component" value="Unassembled WGS sequence"/>
</dbReference>
<dbReference type="GO" id="GO:0005886">
    <property type="term" value="C:plasma membrane"/>
    <property type="evidence" value="ECO:0007669"/>
    <property type="project" value="UniProtKB-SubCell"/>
</dbReference>
<keyword evidence="5 7" id="KW-1133">Transmembrane helix</keyword>
<dbReference type="InterPro" id="IPR000515">
    <property type="entry name" value="MetI-like"/>
</dbReference>
<name>A0A7W9LNH5_9ACTN</name>
<dbReference type="PANTHER" id="PTHR32243">
    <property type="entry name" value="MALTOSE TRANSPORT SYSTEM PERMEASE-RELATED"/>
    <property type="match status" value="1"/>
</dbReference>
<dbReference type="SUPFAM" id="SSF161098">
    <property type="entry name" value="MetI-like"/>
    <property type="match status" value="1"/>
</dbReference>
<comment type="similarity">
    <text evidence="7">Belongs to the binding-protein-dependent transport system permease family.</text>
</comment>
<feature type="transmembrane region" description="Helical" evidence="7">
    <location>
        <begin position="188"/>
        <end position="212"/>
    </location>
</feature>
<feature type="transmembrane region" description="Helical" evidence="7">
    <location>
        <begin position="247"/>
        <end position="265"/>
    </location>
</feature>
<protein>
    <submittedName>
        <fullName evidence="9">Multiple sugar transport system permease protein</fullName>
    </submittedName>
</protein>
<dbReference type="AlphaFoldDB" id="A0A7W9LNH5"/>
<dbReference type="PROSITE" id="PS50928">
    <property type="entry name" value="ABC_TM1"/>
    <property type="match status" value="1"/>
</dbReference>
<sequence>MREGAGFRWFRRVALTVVALFTAAPLWVIVSSSIVPPADVRGPFHWIPRSVTLAPYLDTWATTGLGRSLVNSVVVAAAATAASVVVAVFAAYAIARFDFAGRRAFGLLVLSTQVMPAMVVFLPLFVVYAAFDRWWGIGLIGSHGGLILTYLAFSLPVCIWVLTGVFADVRRDLEDAAAMDGLGRVGTLLRVVLPIARPALAAVAVLSFALAWGEVMMASVLTTQDTRTVAVGLQSYLSAPSVQWNQLMAACVISSIPAVAGFVAIRRYLMRGWTHPL</sequence>
<keyword evidence="4 7" id="KW-0812">Transmembrane</keyword>
<dbReference type="GO" id="GO:0055085">
    <property type="term" value="P:transmembrane transport"/>
    <property type="evidence" value="ECO:0007669"/>
    <property type="project" value="InterPro"/>
</dbReference>
<evidence type="ECO:0000256" key="3">
    <source>
        <dbReference type="ARBA" id="ARBA00022475"/>
    </source>
</evidence>
<comment type="caution">
    <text evidence="9">The sequence shown here is derived from an EMBL/GenBank/DDBJ whole genome shotgun (WGS) entry which is preliminary data.</text>
</comment>
<evidence type="ECO:0000259" key="8">
    <source>
        <dbReference type="PROSITE" id="PS50928"/>
    </source>
</evidence>
<feature type="transmembrane region" description="Helical" evidence="7">
    <location>
        <begin position="73"/>
        <end position="95"/>
    </location>
</feature>
<keyword evidence="9" id="KW-0762">Sugar transport</keyword>
<feature type="transmembrane region" description="Helical" evidence="7">
    <location>
        <begin position="143"/>
        <end position="167"/>
    </location>
</feature>
<dbReference type="Pfam" id="PF00528">
    <property type="entry name" value="BPD_transp_1"/>
    <property type="match status" value="1"/>
</dbReference>
<organism evidence="9 10">
    <name type="scientific">Jiangella mangrovi</name>
    <dbReference type="NCBI Taxonomy" id="1524084"/>
    <lineage>
        <taxon>Bacteria</taxon>
        <taxon>Bacillati</taxon>
        <taxon>Actinomycetota</taxon>
        <taxon>Actinomycetes</taxon>
        <taxon>Jiangellales</taxon>
        <taxon>Jiangellaceae</taxon>
        <taxon>Jiangella</taxon>
    </lineage>
</organism>
<feature type="domain" description="ABC transmembrane type-1" evidence="8">
    <location>
        <begin position="69"/>
        <end position="265"/>
    </location>
</feature>
<accession>A0A7W9LNH5</accession>
<feature type="transmembrane region" description="Helical" evidence="7">
    <location>
        <begin position="107"/>
        <end position="131"/>
    </location>
</feature>
<gene>
    <name evidence="9" type="ORF">HD601_004834</name>
</gene>
<evidence type="ECO:0000256" key="7">
    <source>
        <dbReference type="RuleBase" id="RU363032"/>
    </source>
</evidence>
<evidence type="ECO:0000256" key="6">
    <source>
        <dbReference type="ARBA" id="ARBA00023136"/>
    </source>
</evidence>
<reference evidence="9 10" key="1">
    <citation type="submission" date="2020-08" db="EMBL/GenBank/DDBJ databases">
        <title>Sequencing the genomes of 1000 actinobacteria strains.</title>
        <authorList>
            <person name="Klenk H.-P."/>
        </authorList>
    </citation>
    <scope>NUCLEOTIDE SEQUENCE [LARGE SCALE GENOMIC DNA]</scope>
    <source>
        <strain evidence="9 10">DSM 102122</strain>
    </source>
</reference>
<evidence type="ECO:0000313" key="9">
    <source>
        <dbReference type="EMBL" id="MBB5790259.1"/>
    </source>
</evidence>
<keyword evidence="10" id="KW-1185">Reference proteome</keyword>